<evidence type="ECO:0000313" key="2">
    <source>
        <dbReference type="EnsemblPlants" id="AET7Gv20846600.1"/>
    </source>
</evidence>
<evidence type="ECO:0000313" key="3">
    <source>
        <dbReference type="Proteomes" id="UP000015105"/>
    </source>
</evidence>
<dbReference type="Proteomes" id="UP000015105">
    <property type="component" value="Chromosome 7D"/>
</dbReference>
<keyword evidence="3" id="KW-1185">Reference proteome</keyword>
<accession>A0A453S8D8</accession>
<feature type="compositionally biased region" description="Basic residues" evidence="1">
    <location>
        <begin position="62"/>
        <end position="71"/>
    </location>
</feature>
<reference evidence="2" key="4">
    <citation type="submission" date="2019-03" db="UniProtKB">
        <authorList>
            <consortium name="EnsemblPlants"/>
        </authorList>
    </citation>
    <scope>IDENTIFICATION</scope>
</reference>
<dbReference type="Gramene" id="AET7Gv20846600.1">
    <property type="protein sequence ID" value="AET7Gv20846600.1"/>
    <property type="gene ID" value="AET7Gv20846600"/>
</dbReference>
<reference evidence="3" key="2">
    <citation type="journal article" date="2017" name="Nat. Plants">
        <title>The Aegilops tauschii genome reveals multiple impacts of transposons.</title>
        <authorList>
            <person name="Zhao G."/>
            <person name="Zou C."/>
            <person name="Li K."/>
            <person name="Wang K."/>
            <person name="Li T."/>
            <person name="Gao L."/>
            <person name="Zhang X."/>
            <person name="Wang H."/>
            <person name="Yang Z."/>
            <person name="Liu X."/>
            <person name="Jiang W."/>
            <person name="Mao L."/>
            <person name="Kong X."/>
            <person name="Jiao Y."/>
            <person name="Jia J."/>
        </authorList>
    </citation>
    <scope>NUCLEOTIDE SEQUENCE [LARGE SCALE GENOMIC DNA]</scope>
    <source>
        <strain evidence="3">cv. AL8/78</strain>
    </source>
</reference>
<protein>
    <submittedName>
        <fullName evidence="2">Uncharacterized protein</fullName>
    </submittedName>
</protein>
<proteinExistence type="predicted"/>
<evidence type="ECO:0000256" key="1">
    <source>
        <dbReference type="SAM" id="MobiDB-lite"/>
    </source>
</evidence>
<feature type="region of interest" description="Disordered" evidence="1">
    <location>
        <begin position="1"/>
        <end position="97"/>
    </location>
</feature>
<reference evidence="2" key="3">
    <citation type="journal article" date="2017" name="Nature">
        <title>Genome sequence of the progenitor of the wheat D genome Aegilops tauschii.</title>
        <authorList>
            <person name="Luo M.C."/>
            <person name="Gu Y.Q."/>
            <person name="Puiu D."/>
            <person name="Wang H."/>
            <person name="Twardziok S.O."/>
            <person name="Deal K.R."/>
            <person name="Huo N."/>
            <person name="Zhu T."/>
            <person name="Wang L."/>
            <person name="Wang Y."/>
            <person name="McGuire P.E."/>
            <person name="Liu S."/>
            <person name="Long H."/>
            <person name="Ramasamy R.K."/>
            <person name="Rodriguez J.C."/>
            <person name="Van S.L."/>
            <person name="Yuan L."/>
            <person name="Wang Z."/>
            <person name="Xia Z."/>
            <person name="Xiao L."/>
            <person name="Anderson O.D."/>
            <person name="Ouyang S."/>
            <person name="Liang Y."/>
            <person name="Zimin A.V."/>
            <person name="Pertea G."/>
            <person name="Qi P."/>
            <person name="Bennetzen J.L."/>
            <person name="Dai X."/>
            <person name="Dawson M.W."/>
            <person name="Muller H.G."/>
            <person name="Kugler K."/>
            <person name="Rivarola-Duarte L."/>
            <person name="Spannagl M."/>
            <person name="Mayer K.F.X."/>
            <person name="Lu F.H."/>
            <person name="Bevan M.W."/>
            <person name="Leroy P."/>
            <person name="Li P."/>
            <person name="You F.M."/>
            <person name="Sun Q."/>
            <person name="Liu Z."/>
            <person name="Lyons E."/>
            <person name="Wicker T."/>
            <person name="Salzberg S.L."/>
            <person name="Devos K.M."/>
            <person name="Dvorak J."/>
        </authorList>
    </citation>
    <scope>NUCLEOTIDE SEQUENCE [LARGE SCALE GENOMIC DNA]</scope>
    <source>
        <strain evidence="2">cv. AL8/78</strain>
    </source>
</reference>
<feature type="compositionally biased region" description="Low complexity" evidence="1">
    <location>
        <begin position="74"/>
        <end position="85"/>
    </location>
</feature>
<dbReference type="EnsemblPlants" id="AET7Gv20846600.1">
    <property type="protein sequence ID" value="AET7Gv20846600.1"/>
    <property type="gene ID" value="AET7Gv20846600"/>
</dbReference>
<reference evidence="3" key="1">
    <citation type="journal article" date="2014" name="Science">
        <title>Ancient hybridizations among the ancestral genomes of bread wheat.</title>
        <authorList>
            <consortium name="International Wheat Genome Sequencing Consortium,"/>
            <person name="Marcussen T."/>
            <person name="Sandve S.R."/>
            <person name="Heier L."/>
            <person name="Spannagl M."/>
            <person name="Pfeifer M."/>
            <person name="Jakobsen K.S."/>
            <person name="Wulff B.B."/>
            <person name="Steuernagel B."/>
            <person name="Mayer K.F."/>
            <person name="Olsen O.A."/>
        </authorList>
    </citation>
    <scope>NUCLEOTIDE SEQUENCE [LARGE SCALE GENOMIC DNA]</scope>
    <source>
        <strain evidence="3">cv. AL8/78</strain>
    </source>
</reference>
<dbReference type="AlphaFoldDB" id="A0A453S8D8"/>
<organism evidence="2 3">
    <name type="scientific">Aegilops tauschii subsp. strangulata</name>
    <name type="common">Goatgrass</name>
    <dbReference type="NCBI Taxonomy" id="200361"/>
    <lineage>
        <taxon>Eukaryota</taxon>
        <taxon>Viridiplantae</taxon>
        <taxon>Streptophyta</taxon>
        <taxon>Embryophyta</taxon>
        <taxon>Tracheophyta</taxon>
        <taxon>Spermatophyta</taxon>
        <taxon>Magnoliopsida</taxon>
        <taxon>Liliopsida</taxon>
        <taxon>Poales</taxon>
        <taxon>Poaceae</taxon>
        <taxon>BOP clade</taxon>
        <taxon>Pooideae</taxon>
        <taxon>Triticodae</taxon>
        <taxon>Triticeae</taxon>
        <taxon>Triticinae</taxon>
        <taxon>Aegilops</taxon>
    </lineage>
</organism>
<name>A0A453S8D8_AEGTS</name>
<feature type="compositionally biased region" description="Basic residues" evidence="1">
    <location>
        <begin position="1"/>
        <end position="14"/>
    </location>
</feature>
<reference evidence="2" key="5">
    <citation type="journal article" date="2021" name="G3 (Bethesda)">
        <title>Aegilops tauschii genome assembly Aet v5.0 features greater sequence contiguity and improved annotation.</title>
        <authorList>
            <person name="Wang L."/>
            <person name="Zhu T."/>
            <person name="Rodriguez J.C."/>
            <person name="Deal K.R."/>
            <person name="Dubcovsky J."/>
            <person name="McGuire P.E."/>
            <person name="Lux T."/>
            <person name="Spannagl M."/>
            <person name="Mayer K.F.X."/>
            <person name="Baldrich P."/>
            <person name="Meyers B.C."/>
            <person name="Huo N."/>
            <person name="Gu Y.Q."/>
            <person name="Zhou H."/>
            <person name="Devos K.M."/>
            <person name="Bennetzen J.L."/>
            <person name="Unver T."/>
            <person name="Budak H."/>
            <person name="Gulick P.J."/>
            <person name="Galiba G."/>
            <person name="Kalapos B."/>
            <person name="Nelson D.R."/>
            <person name="Li P."/>
            <person name="You F.M."/>
            <person name="Luo M.C."/>
            <person name="Dvorak J."/>
        </authorList>
    </citation>
    <scope>NUCLEOTIDE SEQUENCE [LARGE SCALE GENOMIC DNA]</scope>
    <source>
        <strain evidence="2">cv. AL8/78</strain>
    </source>
</reference>
<sequence length="97" mass="10809">MQKTKQKHKLRPHLMRNCEAKPRASSQTRTIKPHFPVLSPLRLPHSRNPRTTAAASNEHGPSRTHRARKPQTHLPSPLLGKPPKSQDLPAPGAVMLA</sequence>